<reference evidence="1" key="1">
    <citation type="journal article" date="2023" name="Plant J.">
        <title>The genome of the king protea, Protea cynaroides.</title>
        <authorList>
            <person name="Chang J."/>
            <person name="Duong T.A."/>
            <person name="Schoeman C."/>
            <person name="Ma X."/>
            <person name="Roodt D."/>
            <person name="Barker N."/>
            <person name="Li Z."/>
            <person name="Van de Peer Y."/>
            <person name="Mizrachi E."/>
        </authorList>
    </citation>
    <scope>NUCLEOTIDE SEQUENCE</scope>
    <source>
        <tissue evidence="1">Young leaves</tissue>
    </source>
</reference>
<evidence type="ECO:0000313" key="1">
    <source>
        <dbReference type="EMBL" id="KAJ4961679.1"/>
    </source>
</evidence>
<sequence>MYSKLKSMNEPHCTQPSLRARLRDKCEGATCHEDLDGEFTVTGRRGVRKDRVKTTNLSKVLENRKPETLTKLYLDNIKIVTLWVDVLTLVALFYCDELKGLPFRPVVQGIIGSTELPPSTFSVVSFEYK</sequence>
<organism evidence="1 2">
    <name type="scientific">Protea cynaroides</name>
    <dbReference type="NCBI Taxonomy" id="273540"/>
    <lineage>
        <taxon>Eukaryota</taxon>
        <taxon>Viridiplantae</taxon>
        <taxon>Streptophyta</taxon>
        <taxon>Embryophyta</taxon>
        <taxon>Tracheophyta</taxon>
        <taxon>Spermatophyta</taxon>
        <taxon>Magnoliopsida</taxon>
        <taxon>Proteales</taxon>
        <taxon>Proteaceae</taxon>
        <taxon>Protea</taxon>
    </lineage>
</organism>
<dbReference type="Proteomes" id="UP001141806">
    <property type="component" value="Unassembled WGS sequence"/>
</dbReference>
<keyword evidence="2" id="KW-1185">Reference proteome</keyword>
<protein>
    <submittedName>
        <fullName evidence="1">Uncharacterized protein</fullName>
    </submittedName>
</protein>
<evidence type="ECO:0000313" key="2">
    <source>
        <dbReference type="Proteomes" id="UP001141806"/>
    </source>
</evidence>
<dbReference type="AlphaFoldDB" id="A0A9Q0H9C6"/>
<dbReference type="EMBL" id="JAMYWD010000009">
    <property type="protein sequence ID" value="KAJ4961679.1"/>
    <property type="molecule type" value="Genomic_DNA"/>
</dbReference>
<name>A0A9Q0H9C6_9MAGN</name>
<comment type="caution">
    <text evidence="1">The sequence shown here is derived from an EMBL/GenBank/DDBJ whole genome shotgun (WGS) entry which is preliminary data.</text>
</comment>
<proteinExistence type="predicted"/>
<accession>A0A9Q0H9C6</accession>
<gene>
    <name evidence="1" type="ORF">NE237_021589</name>
</gene>